<feature type="domain" description="HTH La-type RNA-binding" evidence="3">
    <location>
        <begin position="30"/>
        <end position="86"/>
    </location>
</feature>
<dbReference type="InterPro" id="IPR006630">
    <property type="entry name" value="La_HTH"/>
</dbReference>
<name>A0A427AYH1_ENSVE</name>
<dbReference type="AlphaFoldDB" id="A0A427AYH1"/>
<gene>
    <name evidence="4" type="ORF">B296_00002541</name>
</gene>
<dbReference type="GO" id="GO:0003723">
    <property type="term" value="F:RNA binding"/>
    <property type="evidence" value="ECO:0007669"/>
    <property type="project" value="UniProtKB-UniRule"/>
</dbReference>
<dbReference type="PANTHER" id="PTHR22792:SF132">
    <property type="entry name" value="LA-RELATED PROTEIN 1"/>
    <property type="match status" value="1"/>
</dbReference>
<dbReference type="InterPro" id="IPR036388">
    <property type="entry name" value="WH-like_DNA-bd_sf"/>
</dbReference>
<dbReference type="Pfam" id="PF05383">
    <property type="entry name" value="La"/>
    <property type="match status" value="1"/>
</dbReference>
<dbReference type="PANTHER" id="PTHR22792">
    <property type="entry name" value="LUPUS LA PROTEIN-RELATED"/>
    <property type="match status" value="1"/>
</dbReference>
<dbReference type="SMART" id="SM00715">
    <property type="entry name" value="LA"/>
    <property type="match status" value="1"/>
</dbReference>
<dbReference type="Proteomes" id="UP000287651">
    <property type="component" value="Unassembled WGS sequence"/>
</dbReference>
<sequence>MSSPVIYLATQPPPGVSFVPHPVVPPAMYIPAIDPQRAALLKQIDYYFSSDNLCKDIYLRQNMDDQGWVPVSVIAQFNRVSQLNKY</sequence>
<proteinExistence type="predicted"/>
<dbReference type="InterPro" id="IPR045180">
    <property type="entry name" value="La_dom_prot"/>
</dbReference>
<accession>A0A427AYH1</accession>
<evidence type="ECO:0000313" key="5">
    <source>
        <dbReference type="Proteomes" id="UP000287651"/>
    </source>
</evidence>
<protein>
    <recommendedName>
        <fullName evidence="3">HTH La-type RNA-binding domain-containing protein</fullName>
    </recommendedName>
</protein>
<dbReference type="PROSITE" id="PS50961">
    <property type="entry name" value="HTH_LA"/>
    <property type="match status" value="1"/>
</dbReference>
<reference evidence="4 5" key="1">
    <citation type="journal article" date="2014" name="Agronomy (Basel)">
        <title>A Draft Genome Sequence for Ensete ventricosum, the Drought-Tolerant Tree Against Hunger.</title>
        <authorList>
            <person name="Harrison J."/>
            <person name="Moore K.A."/>
            <person name="Paszkiewicz K."/>
            <person name="Jones T."/>
            <person name="Grant M."/>
            <person name="Ambacheew D."/>
            <person name="Muzemil S."/>
            <person name="Studholme D.J."/>
        </authorList>
    </citation>
    <scope>NUCLEOTIDE SEQUENCE [LARGE SCALE GENOMIC DNA]</scope>
</reference>
<dbReference type="GO" id="GO:0005737">
    <property type="term" value="C:cytoplasm"/>
    <property type="evidence" value="ECO:0007669"/>
    <property type="project" value="UniProtKB-ARBA"/>
</dbReference>
<evidence type="ECO:0000256" key="2">
    <source>
        <dbReference type="PROSITE-ProRule" id="PRU00332"/>
    </source>
</evidence>
<dbReference type="CDD" id="cd07323">
    <property type="entry name" value="LAM"/>
    <property type="match status" value="1"/>
</dbReference>
<dbReference type="EMBL" id="AMZH03000946">
    <property type="protein sequence ID" value="RRT81291.1"/>
    <property type="molecule type" value="Genomic_DNA"/>
</dbReference>
<keyword evidence="1 2" id="KW-0694">RNA-binding</keyword>
<evidence type="ECO:0000256" key="1">
    <source>
        <dbReference type="ARBA" id="ARBA00022884"/>
    </source>
</evidence>
<comment type="caution">
    <text evidence="4">The sequence shown here is derived from an EMBL/GenBank/DDBJ whole genome shotgun (WGS) entry which is preliminary data.</text>
</comment>
<evidence type="ECO:0000313" key="4">
    <source>
        <dbReference type="EMBL" id="RRT81291.1"/>
    </source>
</evidence>
<organism evidence="4 5">
    <name type="scientific">Ensete ventricosum</name>
    <name type="common">Abyssinian banana</name>
    <name type="synonym">Musa ensete</name>
    <dbReference type="NCBI Taxonomy" id="4639"/>
    <lineage>
        <taxon>Eukaryota</taxon>
        <taxon>Viridiplantae</taxon>
        <taxon>Streptophyta</taxon>
        <taxon>Embryophyta</taxon>
        <taxon>Tracheophyta</taxon>
        <taxon>Spermatophyta</taxon>
        <taxon>Magnoliopsida</taxon>
        <taxon>Liliopsida</taxon>
        <taxon>Zingiberales</taxon>
        <taxon>Musaceae</taxon>
        <taxon>Ensete</taxon>
    </lineage>
</organism>
<dbReference type="InterPro" id="IPR036390">
    <property type="entry name" value="WH_DNA-bd_sf"/>
</dbReference>
<evidence type="ECO:0000259" key="3">
    <source>
        <dbReference type="PROSITE" id="PS50961"/>
    </source>
</evidence>
<dbReference type="SUPFAM" id="SSF46785">
    <property type="entry name" value="Winged helix' DNA-binding domain"/>
    <property type="match status" value="1"/>
</dbReference>
<dbReference type="Gene3D" id="1.10.10.10">
    <property type="entry name" value="Winged helix-like DNA-binding domain superfamily/Winged helix DNA-binding domain"/>
    <property type="match status" value="1"/>
</dbReference>